<dbReference type="InterPro" id="IPR029058">
    <property type="entry name" value="AB_hydrolase_fold"/>
</dbReference>
<dbReference type="GO" id="GO:0016042">
    <property type="term" value="P:lipid catabolic process"/>
    <property type="evidence" value="ECO:0007669"/>
    <property type="project" value="TreeGrafter"/>
</dbReference>
<keyword evidence="2" id="KW-1185">Reference proteome</keyword>
<dbReference type="WBParaSite" id="nRc.2.0.1.t20109-RA">
    <property type="protein sequence ID" value="nRc.2.0.1.t20109-RA"/>
    <property type="gene ID" value="nRc.2.0.1.g20109"/>
</dbReference>
<dbReference type="InterPro" id="IPR000734">
    <property type="entry name" value="TAG_lipase"/>
</dbReference>
<sequence length="428" mass="48468">MTTVLIQFFAFYFFTFSFVVDSQEHDNCTAFTLIEAAFSVFDRNKGQVCCPIIGCFANQSPDNQNQKIDNRSSINAKNDSVLSIDQNWKSWQHIARLPYCPDQIGLQFYCFSNLDSADRYKLIDYENLDRDGPKLAWKKNKQETVVIIHGWKTDWPSPWMNKMRDAFLGIVKTTCASQITNHFSTIVKTLWSTMSCSHQRAPAVYTEIIQKSAPKVLGQKASAAADPKAACSFLAFPCNSSKQWTNGQCFETCENDDAKHRGSACLRPSYILDDTMAGRKSPEKYFFDLRVDGAAQNDSEFCGRPVRIALNVIKEVKGTIKANFISKSSRIDNVTLLDRSKKLKPASSNSSSSRVIILPWTMTLQNLQFVEINYAPDRSLWAKVVNDKKDFLLKNVTITDLSDSKLQSCSDQIITMTKVNRIMLKTKC</sequence>
<feature type="chain" id="PRO_5037701847" evidence="1">
    <location>
        <begin position="23"/>
        <end position="428"/>
    </location>
</feature>
<dbReference type="AlphaFoldDB" id="A0A915J1X7"/>
<dbReference type="PANTHER" id="PTHR11610:SF178">
    <property type="entry name" value="LIPASE MEMBER H-A-LIKE PROTEIN"/>
    <property type="match status" value="1"/>
</dbReference>
<keyword evidence="1" id="KW-0732">Signal</keyword>
<dbReference type="GO" id="GO:0005615">
    <property type="term" value="C:extracellular space"/>
    <property type="evidence" value="ECO:0007669"/>
    <property type="project" value="TreeGrafter"/>
</dbReference>
<accession>A0A915J1X7</accession>
<dbReference type="PANTHER" id="PTHR11610">
    <property type="entry name" value="LIPASE"/>
    <property type="match status" value="1"/>
</dbReference>
<dbReference type="Proteomes" id="UP000887565">
    <property type="component" value="Unplaced"/>
</dbReference>
<protein>
    <submittedName>
        <fullName evidence="3">Uncharacterized protein</fullName>
    </submittedName>
</protein>
<evidence type="ECO:0000256" key="1">
    <source>
        <dbReference type="SAM" id="SignalP"/>
    </source>
</evidence>
<dbReference type="Gene3D" id="3.40.50.1820">
    <property type="entry name" value="alpha/beta hydrolase"/>
    <property type="match status" value="2"/>
</dbReference>
<evidence type="ECO:0000313" key="2">
    <source>
        <dbReference type="Proteomes" id="UP000887565"/>
    </source>
</evidence>
<organism evidence="2 3">
    <name type="scientific">Romanomermis culicivorax</name>
    <name type="common">Nematode worm</name>
    <dbReference type="NCBI Taxonomy" id="13658"/>
    <lineage>
        <taxon>Eukaryota</taxon>
        <taxon>Metazoa</taxon>
        <taxon>Ecdysozoa</taxon>
        <taxon>Nematoda</taxon>
        <taxon>Enoplea</taxon>
        <taxon>Dorylaimia</taxon>
        <taxon>Mermithida</taxon>
        <taxon>Mermithoidea</taxon>
        <taxon>Mermithidae</taxon>
        <taxon>Romanomermis</taxon>
    </lineage>
</organism>
<evidence type="ECO:0000313" key="3">
    <source>
        <dbReference type="WBParaSite" id="nRc.2.0.1.t20109-RA"/>
    </source>
</evidence>
<name>A0A915J1X7_ROMCU</name>
<reference evidence="3" key="1">
    <citation type="submission" date="2022-11" db="UniProtKB">
        <authorList>
            <consortium name="WormBaseParasite"/>
        </authorList>
    </citation>
    <scope>IDENTIFICATION</scope>
</reference>
<dbReference type="GO" id="GO:0016298">
    <property type="term" value="F:lipase activity"/>
    <property type="evidence" value="ECO:0007669"/>
    <property type="project" value="InterPro"/>
</dbReference>
<feature type="signal peptide" evidence="1">
    <location>
        <begin position="1"/>
        <end position="22"/>
    </location>
</feature>
<proteinExistence type="predicted"/>